<feature type="compositionally biased region" description="Low complexity" evidence="3">
    <location>
        <begin position="280"/>
        <end position="292"/>
    </location>
</feature>
<dbReference type="KEGG" id="ehx:EMIHUDRAFT_439870"/>
<dbReference type="RefSeq" id="XP_005791813.1">
    <property type="nucleotide sequence ID" value="XM_005791756.1"/>
</dbReference>
<dbReference type="Gene3D" id="3.40.50.300">
    <property type="entry name" value="P-loop containing nucleotide triphosphate hydrolases"/>
    <property type="match status" value="1"/>
</dbReference>
<accession>A0A0D3KUE9</accession>
<keyword evidence="6" id="KW-1185">Reference proteome</keyword>
<dbReference type="InterPro" id="IPR010488">
    <property type="entry name" value="Zeta_toxin_domain"/>
</dbReference>
<dbReference type="AlphaFoldDB" id="A0A0D3KUE9"/>
<feature type="compositionally biased region" description="Basic and acidic residues" evidence="3">
    <location>
        <begin position="266"/>
        <end position="279"/>
    </location>
</feature>
<reference evidence="5" key="2">
    <citation type="submission" date="2024-10" db="UniProtKB">
        <authorList>
            <consortium name="EnsemblProtists"/>
        </authorList>
    </citation>
    <scope>IDENTIFICATION</scope>
</reference>
<evidence type="ECO:0000256" key="3">
    <source>
        <dbReference type="SAM" id="MobiDB-lite"/>
    </source>
</evidence>
<feature type="region of interest" description="Disordered" evidence="3">
    <location>
        <begin position="243"/>
        <end position="317"/>
    </location>
</feature>
<feature type="domain" description="Zeta toxin" evidence="4">
    <location>
        <begin position="120"/>
        <end position="170"/>
    </location>
</feature>
<proteinExistence type="predicted"/>
<sequence>MSLLLPTLALASRIASTRHGAIDDHDGYDWRRSTSENHRNPAAPLRHEFAASRARLDYSWHVHYSLRRQEQQDAIIRRMLRDGAVGGAEHSTPAGRGVLQGLRQVLSRWQQQRRGAVGAPAQPWAIFTAGCMGAGKTHVMELLDENGLLPLSSFVRIDVDRIRAALPETRTYKPLLCDLFLDLRTYERLNAQTAGLLTQLEARLGGLHRRGGHRGGLPPRVPCLGRLLLARQAGALVVTRAAAAAPRLPSPPPRHRARHRVVGESGRARGEARRRDGEAHPAAAAGAGVRSGAARRGRAAAARRSSHRGGQRHLPAAVAPPRGCACFPPPLPAARPRRGPRRGAVAQAAGVRRLALVRRRGVEDQAVGGHSRGLSWPCGWEGQERRRVCASLAYRVRE</sequence>
<evidence type="ECO:0000313" key="6">
    <source>
        <dbReference type="Proteomes" id="UP000013827"/>
    </source>
</evidence>
<dbReference type="Pfam" id="PF06414">
    <property type="entry name" value="Zeta_toxin"/>
    <property type="match status" value="1"/>
</dbReference>
<organism evidence="5 6">
    <name type="scientific">Emiliania huxleyi (strain CCMP1516)</name>
    <dbReference type="NCBI Taxonomy" id="280463"/>
    <lineage>
        <taxon>Eukaryota</taxon>
        <taxon>Haptista</taxon>
        <taxon>Haptophyta</taxon>
        <taxon>Prymnesiophyceae</taxon>
        <taxon>Isochrysidales</taxon>
        <taxon>Noelaerhabdaceae</taxon>
        <taxon>Emiliania</taxon>
    </lineage>
</organism>
<evidence type="ECO:0000256" key="2">
    <source>
        <dbReference type="ARBA" id="ARBA00022840"/>
    </source>
</evidence>
<dbReference type="GO" id="GO:0016301">
    <property type="term" value="F:kinase activity"/>
    <property type="evidence" value="ECO:0007669"/>
    <property type="project" value="InterPro"/>
</dbReference>
<evidence type="ECO:0000259" key="4">
    <source>
        <dbReference type="Pfam" id="PF06414"/>
    </source>
</evidence>
<name>A0A0D3KUE9_EMIH1</name>
<keyword evidence="1" id="KW-0547">Nucleotide-binding</keyword>
<dbReference type="PaxDb" id="2903-EOD39384"/>
<reference evidence="6" key="1">
    <citation type="journal article" date="2013" name="Nature">
        <title>Pan genome of the phytoplankton Emiliania underpins its global distribution.</title>
        <authorList>
            <person name="Read B.A."/>
            <person name="Kegel J."/>
            <person name="Klute M.J."/>
            <person name="Kuo A."/>
            <person name="Lefebvre S.C."/>
            <person name="Maumus F."/>
            <person name="Mayer C."/>
            <person name="Miller J."/>
            <person name="Monier A."/>
            <person name="Salamov A."/>
            <person name="Young J."/>
            <person name="Aguilar M."/>
            <person name="Claverie J.M."/>
            <person name="Frickenhaus S."/>
            <person name="Gonzalez K."/>
            <person name="Herman E.K."/>
            <person name="Lin Y.C."/>
            <person name="Napier J."/>
            <person name="Ogata H."/>
            <person name="Sarno A.F."/>
            <person name="Shmutz J."/>
            <person name="Schroeder D."/>
            <person name="de Vargas C."/>
            <person name="Verret F."/>
            <person name="von Dassow P."/>
            <person name="Valentin K."/>
            <person name="Van de Peer Y."/>
            <person name="Wheeler G."/>
            <person name="Dacks J.B."/>
            <person name="Delwiche C.F."/>
            <person name="Dyhrman S.T."/>
            <person name="Glockner G."/>
            <person name="John U."/>
            <person name="Richards T."/>
            <person name="Worden A.Z."/>
            <person name="Zhang X."/>
            <person name="Grigoriev I.V."/>
            <person name="Allen A.E."/>
            <person name="Bidle K."/>
            <person name="Borodovsky M."/>
            <person name="Bowler C."/>
            <person name="Brownlee C."/>
            <person name="Cock J.M."/>
            <person name="Elias M."/>
            <person name="Gladyshev V.N."/>
            <person name="Groth M."/>
            <person name="Guda C."/>
            <person name="Hadaegh A."/>
            <person name="Iglesias-Rodriguez M.D."/>
            <person name="Jenkins J."/>
            <person name="Jones B.M."/>
            <person name="Lawson T."/>
            <person name="Leese F."/>
            <person name="Lindquist E."/>
            <person name="Lobanov A."/>
            <person name="Lomsadze A."/>
            <person name="Malik S.B."/>
            <person name="Marsh M.E."/>
            <person name="Mackinder L."/>
            <person name="Mock T."/>
            <person name="Mueller-Roeber B."/>
            <person name="Pagarete A."/>
            <person name="Parker M."/>
            <person name="Probert I."/>
            <person name="Quesneville H."/>
            <person name="Raines C."/>
            <person name="Rensing S.A."/>
            <person name="Riano-Pachon D.M."/>
            <person name="Richier S."/>
            <person name="Rokitta S."/>
            <person name="Shiraiwa Y."/>
            <person name="Soanes D.M."/>
            <person name="van der Giezen M."/>
            <person name="Wahlund T.M."/>
            <person name="Williams B."/>
            <person name="Wilson W."/>
            <person name="Wolfe G."/>
            <person name="Wurch L.L."/>
        </authorList>
    </citation>
    <scope>NUCLEOTIDE SEQUENCE</scope>
</reference>
<dbReference type="EnsemblProtists" id="EOD39384">
    <property type="protein sequence ID" value="EOD39384"/>
    <property type="gene ID" value="EMIHUDRAFT_439870"/>
</dbReference>
<evidence type="ECO:0000313" key="5">
    <source>
        <dbReference type="EnsemblProtists" id="EOD39384"/>
    </source>
</evidence>
<dbReference type="HOGENOM" id="CLU_693423_0_0_1"/>
<keyword evidence="2" id="KW-0067">ATP-binding</keyword>
<protein>
    <recommendedName>
        <fullName evidence="4">Zeta toxin domain-containing protein</fullName>
    </recommendedName>
</protein>
<dbReference type="InterPro" id="IPR027417">
    <property type="entry name" value="P-loop_NTPase"/>
</dbReference>
<dbReference type="Proteomes" id="UP000013827">
    <property type="component" value="Unassembled WGS sequence"/>
</dbReference>
<dbReference type="GO" id="GO:0005524">
    <property type="term" value="F:ATP binding"/>
    <property type="evidence" value="ECO:0007669"/>
    <property type="project" value="UniProtKB-KW"/>
</dbReference>
<dbReference type="GeneID" id="17284655"/>
<evidence type="ECO:0000256" key="1">
    <source>
        <dbReference type="ARBA" id="ARBA00022741"/>
    </source>
</evidence>